<sequence>MEIIYTNSFENLANGGEITVNNVDGSKNVFSVGSGNFRDAYNLLQNLWNVKLRRTKRDAAQEEDDEKKKKELREKYARGEIPDATPEETEAFRLHQEQKRAKKLQEEKDAASATPAPPATPTPPPGPPPTSTPSTVTPAPSVPTPASSPAPPSTPTPAPPPSTPTPAPAPTVIPSSASSPAPAQPSPAPAAAPATPTPTPVNTTVVSTHVGPQMTALMSWIENERKLREKEISKFNETHLKITEKSLKHGSEQMERFLSSVEEGSKRTEKLLETGNTQMNNFLVTIEEGSKRTEKLLADLIAGQKALSTEAKRATNQLRSSSTAGLSEHQYKKYGFSFDYDALIERIVLKIDKLRISDIEFSAGLAYFCGFIPDVPLSQTFNYATYKIDFFNNSTAMYVYSDVIQPTIVADKKTQLLRVVPASVDVNSVQAVVFSPIRYFPVNTEKIDCIKIDICNEFGENIKFHYGSTICTLNFVKIA</sequence>
<comment type="caution">
    <text evidence="2">The sequence shown here is derived from an EMBL/GenBank/DDBJ whole genome shotgun (WGS) entry which is preliminary data.</text>
</comment>
<dbReference type="AlphaFoldDB" id="A0A9P7FYC3"/>
<feature type="compositionally biased region" description="Pro residues" evidence="1">
    <location>
        <begin position="140"/>
        <end position="171"/>
    </location>
</feature>
<dbReference type="EMBL" id="JABCKV010000490">
    <property type="protein sequence ID" value="KAG5640817.1"/>
    <property type="molecule type" value="Genomic_DNA"/>
</dbReference>
<feature type="compositionally biased region" description="Basic and acidic residues" evidence="1">
    <location>
        <begin position="90"/>
        <end position="110"/>
    </location>
</feature>
<keyword evidence="3" id="KW-1185">Reference proteome</keyword>
<proteinExistence type="predicted"/>
<name>A0A9P7FYC3_9AGAR</name>
<evidence type="ECO:0000256" key="1">
    <source>
        <dbReference type="SAM" id="MobiDB-lite"/>
    </source>
</evidence>
<reference evidence="2" key="1">
    <citation type="submission" date="2020-07" db="EMBL/GenBank/DDBJ databases">
        <authorList>
            <person name="Nieuwenhuis M."/>
            <person name="Van De Peppel L.J.J."/>
        </authorList>
    </citation>
    <scope>NUCLEOTIDE SEQUENCE</scope>
    <source>
        <strain evidence="2">AP01</strain>
        <tissue evidence="2">Mycelium</tissue>
    </source>
</reference>
<reference evidence="2" key="2">
    <citation type="submission" date="2021-10" db="EMBL/GenBank/DDBJ databases">
        <title>Phylogenomics reveals ancestral predisposition of the termite-cultivated fungus Termitomyces towards a domesticated lifestyle.</title>
        <authorList>
            <person name="Auxier B."/>
            <person name="Grum-Grzhimaylo A."/>
            <person name="Cardenas M.E."/>
            <person name="Lodge J.D."/>
            <person name="Laessoe T."/>
            <person name="Pedersen O."/>
            <person name="Smith M.E."/>
            <person name="Kuyper T.W."/>
            <person name="Franco-Molano E.A."/>
            <person name="Baroni T.J."/>
            <person name="Aanen D.K."/>
        </authorList>
    </citation>
    <scope>NUCLEOTIDE SEQUENCE</scope>
    <source>
        <strain evidence="2">AP01</strain>
        <tissue evidence="2">Mycelium</tissue>
    </source>
</reference>
<protein>
    <submittedName>
        <fullName evidence="2">Uncharacterized protein</fullName>
    </submittedName>
</protein>
<feature type="compositionally biased region" description="Basic and acidic residues" evidence="1">
    <location>
        <begin position="66"/>
        <end position="81"/>
    </location>
</feature>
<accession>A0A9P7FYC3</accession>
<feature type="compositionally biased region" description="Pro residues" evidence="1">
    <location>
        <begin position="182"/>
        <end position="199"/>
    </location>
</feature>
<feature type="compositionally biased region" description="Pro residues" evidence="1">
    <location>
        <begin position="115"/>
        <end position="131"/>
    </location>
</feature>
<evidence type="ECO:0000313" key="3">
    <source>
        <dbReference type="Proteomes" id="UP000775547"/>
    </source>
</evidence>
<feature type="region of interest" description="Disordered" evidence="1">
    <location>
        <begin position="57"/>
        <end position="205"/>
    </location>
</feature>
<dbReference type="OrthoDB" id="9973206at2759"/>
<feature type="compositionally biased region" description="Low complexity" evidence="1">
    <location>
        <begin position="172"/>
        <end position="181"/>
    </location>
</feature>
<evidence type="ECO:0000313" key="2">
    <source>
        <dbReference type="EMBL" id="KAG5640817.1"/>
    </source>
</evidence>
<gene>
    <name evidence="2" type="ORF">DXG03_006939</name>
</gene>
<dbReference type="Proteomes" id="UP000775547">
    <property type="component" value="Unassembled WGS sequence"/>
</dbReference>
<dbReference type="PRINTS" id="PR01217">
    <property type="entry name" value="PRICHEXTENSN"/>
</dbReference>
<organism evidence="2 3">
    <name type="scientific">Asterophora parasitica</name>
    <dbReference type="NCBI Taxonomy" id="117018"/>
    <lineage>
        <taxon>Eukaryota</taxon>
        <taxon>Fungi</taxon>
        <taxon>Dikarya</taxon>
        <taxon>Basidiomycota</taxon>
        <taxon>Agaricomycotina</taxon>
        <taxon>Agaricomycetes</taxon>
        <taxon>Agaricomycetidae</taxon>
        <taxon>Agaricales</taxon>
        <taxon>Tricholomatineae</taxon>
        <taxon>Lyophyllaceae</taxon>
        <taxon>Asterophora</taxon>
    </lineage>
</organism>